<gene>
    <name evidence="2" type="ORF">HJG63_011352</name>
</gene>
<comment type="caution">
    <text evidence="2">The sequence shown here is derived from an EMBL/GenBank/DDBJ whole genome shotgun (WGS) entry which is preliminary data.</text>
</comment>
<feature type="compositionally biased region" description="Basic and acidic residues" evidence="1">
    <location>
        <begin position="138"/>
        <end position="148"/>
    </location>
</feature>
<dbReference type="AlphaFoldDB" id="A0A7J8H2G2"/>
<proteinExistence type="predicted"/>
<organism evidence="2 3">
    <name type="scientific">Rousettus aegyptiacus</name>
    <name type="common">Egyptian fruit bat</name>
    <name type="synonym">Pteropus aegyptiacus</name>
    <dbReference type="NCBI Taxonomy" id="9407"/>
    <lineage>
        <taxon>Eukaryota</taxon>
        <taxon>Metazoa</taxon>
        <taxon>Chordata</taxon>
        <taxon>Craniata</taxon>
        <taxon>Vertebrata</taxon>
        <taxon>Euteleostomi</taxon>
        <taxon>Mammalia</taxon>
        <taxon>Eutheria</taxon>
        <taxon>Laurasiatheria</taxon>
        <taxon>Chiroptera</taxon>
        <taxon>Yinpterochiroptera</taxon>
        <taxon>Pteropodoidea</taxon>
        <taxon>Pteropodidae</taxon>
        <taxon>Rousettinae</taxon>
        <taxon>Rousettus</taxon>
    </lineage>
</organism>
<dbReference type="Proteomes" id="UP000593571">
    <property type="component" value="Unassembled WGS sequence"/>
</dbReference>
<protein>
    <submittedName>
        <fullName evidence="2">Uncharacterized protein</fullName>
    </submittedName>
</protein>
<feature type="region of interest" description="Disordered" evidence="1">
    <location>
        <begin position="127"/>
        <end position="148"/>
    </location>
</feature>
<evidence type="ECO:0000256" key="1">
    <source>
        <dbReference type="SAM" id="MobiDB-lite"/>
    </source>
</evidence>
<accession>A0A7J8H2G2</accession>
<name>A0A7J8H2G2_ROUAE</name>
<reference evidence="2 3" key="1">
    <citation type="journal article" date="2020" name="Nature">
        <title>Six reference-quality genomes reveal evolution of bat adaptations.</title>
        <authorList>
            <person name="Jebb D."/>
            <person name="Huang Z."/>
            <person name="Pippel M."/>
            <person name="Hughes G.M."/>
            <person name="Lavrichenko K."/>
            <person name="Devanna P."/>
            <person name="Winkler S."/>
            <person name="Jermiin L.S."/>
            <person name="Skirmuntt E.C."/>
            <person name="Katzourakis A."/>
            <person name="Burkitt-Gray L."/>
            <person name="Ray D.A."/>
            <person name="Sullivan K.A.M."/>
            <person name="Roscito J.G."/>
            <person name="Kirilenko B.M."/>
            <person name="Davalos L.M."/>
            <person name="Corthals A.P."/>
            <person name="Power M.L."/>
            <person name="Jones G."/>
            <person name="Ransome R.D."/>
            <person name="Dechmann D.K.N."/>
            <person name="Locatelli A.G."/>
            <person name="Puechmaille S.J."/>
            <person name="Fedrigo O."/>
            <person name="Jarvis E.D."/>
            <person name="Hiller M."/>
            <person name="Vernes S.C."/>
            <person name="Myers E.W."/>
            <person name="Teeling E.C."/>
        </authorList>
    </citation>
    <scope>NUCLEOTIDE SEQUENCE [LARGE SCALE GENOMIC DNA]</scope>
    <source>
        <strain evidence="2">MRouAeg1</strain>
        <tissue evidence="2">Muscle</tissue>
    </source>
</reference>
<sequence>MRGKDACYGLSSILLPKIVQAELCDNGWGELAGQLRAMLAQGHLRKRGWAPCAVTVLPARVELGSSYDTPTPAPATTPVRIIARGLVERASAGVRQTWASIPLCPASPSHLGPIGRPPSLSFFSHEMDTEAATSPRSSEGREHDYNVP</sequence>
<evidence type="ECO:0000313" key="3">
    <source>
        <dbReference type="Proteomes" id="UP000593571"/>
    </source>
</evidence>
<evidence type="ECO:0000313" key="2">
    <source>
        <dbReference type="EMBL" id="KAF6466019.1"/>
    </source>
</evidence>
<dbReference type="EMBL" id="JACASE010000005">
    <property type="protein sequence ID" value="KAF6466019.1"/>
    <property type="molecule type" value="Genomic_DNA"/>
</dbReference>
<keyword evidence="3" id="KW-1185">Reference proteome</keyword>